<feature type="domain" description="Tf2-1-like SH3-like" evidence="1">
    <location>
        <begin position="261"/>
        <end position="315"/>
    </location>
</feature>
<reference evidence="2" key="1">
    <citation type="journal article" date="2022" name="Int. J. Mol. Sci.">
        <title>Draft Genome of Tanacetum Coccineum: Genomic Comparison of Closely Related Tanacetum-Family Plants.</title>
        <authorList>
            <person name="Yamashiro T."/>
            <person name="Shiraishi A."/>
            <person name="Nakayama K."/>
            <person name="Satake H."/>
        </authorList>
    </citation>
    <scope>NUCLEOTIDE SEQUENCE</scope>
</reference>
<evidence type="ECO:0000313" key="3">
    <source>
        <dbReference type="Proteomes" id="UP001151760"/>
    </source>
</evidence>
<accession>A0ABQ4X3C5</accession>
<dbReference type="PANTHER" id="PTHR11439:SF486">
    <property type="entry name" value="RLK (RECEPTOR-LIKE KINASE) PROTEIN, PUTATIVE-RELATED"/>
    <property type="match status" value="1"/>
</dbReference>
<comment type="caution">
    <text evidence="2">The sequence shown here is derived from an EMBL/GenBank/DDBJ whole genome shotgun (WGS) entry which is preliminary data.</text>
</comment>
<organism evidence="2 3">
    <name type="scientific">Tanacetum coccineum</name>
    <dbReference type="NCBI Taxonomy" id="301880"/>
    <lineage>
        <taxon>Eukaryota</taxon>
        <taxon>Viridiplantae</taxon>
        <taxon>Streptophyta</taxon>
        <taxon>Embryophyta</taxon>
        <taxon>Tracheophyta</taxon>
        <taxon>Spermatophyta</taxon>
        <taxon>Magnoliopsida</taxon>
        <taxon>eudicotyledons</taxon>
        <taxon>Gunneridae</taxon>
        <taxon>Pentapetalae</taxon>
        <taxon>asterids</taxon>
        <taxon>campanulids</taxon>
        <taxon>Asterales</taxon>
        <taxon>Asteraceae</taxon>
        <taxon>Asteroideae</taxon>
        <taxon>Anthemideae</taxon>
        <taxon>Anthemidinae</taxon>
        <taxon>Tanacetum</taxon>
    </lineage>
</organism>
<keyword evidence="2" id="KW-0548">Nucleotidyltransferase</keyword>
<protein>
    <submittedName>
        <fullName evidence="2">Reverse transcriptase domain-containing protein</fullName>
    </submittedName>
</protein>
<keyword evidence="3" id="KW-1185">Reference proteome</keyword>
<dbReference type="GO" id="GO:0003964">
    <property type="term" value="F:RNA-directed DNA polymerase activity"/>
    <property type="evidence" value="ECO:0007669"/>
    <property type="project" value="UniProtKB-KW"/>
</dbReference>
<sequence>MKTPMSTKTKLMRDKEGESVDNTKYRGMIGSSLYLTASRPDIMFSVCLCACFQEDPKTSHLEAVKRIFRYIKGTTHLGLWYPKGSSIETIVYADSDHAGDYIDHKITSGVCTFMGCCLTSWFSKKQTAFAISTIEAEYTNAMKEENVKAKNLGRLIKLIFETRSDGIQCFEGRIWLPLFSKSLQEAMGTQLDMSTAYHQETDGQSERTIQTLEDMLRACAAPFEALYRRKCRSPICWSEVGDSQLTGSEMIRETTKKVSPWKGVIRFRKRGKLSLRYIGPFQIIERIGPVAYKLELPDKLRGIHNTFHVSNLKKCLADENLVIPLEEIQLDDKLHFIEEPVEIMDHEVKQLKQSRILIVKVRWNSRRGSEYTSEREYFFKGNYPHLFSSNKKTRLRNRAPGRRSLKEGRSLLQSLVQLLEDLKKLGLVSWVFLKGFDWGFVGRVLPLLEEG</sequence>
<name>A0ABQ4X3C5_9ASTR</name>
<keyword evidence="2" id="KW-0695">RNA-directed DNA polymerase</keyword>
<keyword evidence="2" id="KW-0808">Transferase</keyword>
<dbReference type="CDD" id="cd09272">
    <property type="entry name" value="RNase_HI_RT_Ty1"/>
    <property type="match status" value="1"/>
</dbReference>
<dbReference type="SUPFAM" id="SSF53098">
    <property type="entry name" value="Ribonuclease H-like"/>
    <property type="match status" value="1"/>
</dbReference>
<dbReference type="InterPro" id="IPR056924">
    <property type="entry name" value="SH3_Tf2-1"/>
</dbReference>
<evidence type="ECO:0000259" key="1">
    <source>
        <dbReference type="Pfam" id="PF24626"/>
    </source>
</evidence>
<dbReference type="Gene3D" id="3.30.420.10">
    <property type="entry name" value="Ribonuclease H-like superfamily/Ribonuclease H"/>
    <property type="match status" value="1"/>
</dbReference>
<dbReference type="EMBL" id="BQNB010009164">
    <property type="protein sequence ID" value="GJS59649.1"/>
    <property type="molecule type" value="Genomic_DNA"/>
</dbReference>
<dbReference type="PANTHER" id="PTHR11439">
    <property type="entry name" value="GAG-POL-RELATED RETROTRANSPOSON"/>
    <property type="match status" value="1"/>
</dbReference>
<evidence type="ECO:0000313" key="2">
    <source>
        <dbReference type="EMBL" id="GJS59649.1"/>
    </source>
</evidence>
<dbReference type="InterPro" id="IPR012337">
    <property type="entry name" value="RNaseH-like_sf"/>
</dbReference>
<dbReference type="Proteomes" id="UP001151760">
    <property type="component" value="Unassembled WGS sequence"/>
</dbReference>
<gene>
    <name evidence="2" type="ORF">Tco_0654433</name>
</gene>
<reference evidence="2" key="2">
    <citation type="submission" date="2022-01" db="EMBL/GenBank/DDBJ databases">
        <authorList>
            <person name="Yamashiro T."/>
            <person name="Shiraishi A."/>
            <person name="Satake H."/>
            <person name="Nakayama K."/>
        </authorList>
    </citation>
    <scope>NUCLEOTIDE SEQUENCE</scope>
</reference>
<dbReference type="Pfam" id="PF24626">
    <property type="entry name" value="SH3_Tf2-1"/>
    <property type="match status" value="1"/>
</dbReference>
<proteinExistence type="predicted"/>
<dbReference type="InterPro" id="IPR036397">
    <property type="entry name" value="RNaseH_sf"/>
</dbReference>